<keyword evidence="6" id="KW-0812">Transmembrane</keyword>
<dbReference type="GO" id="GO:0016020">
    <property type="term" value="C:membrane"/>
    <property type="evidence" value="ECO:0007669"/>
    <property type="project" value="UniProtKB-SubCell"/>
</dbReference>
<dbReference type="PROSITE" id="PS00086">
    <property type="entry name" value="CYTOCHROME_P450"/>
    <property type="match status" value="1"/>
</dbReference>
<keyword evidence="8" id="KW-1133">Transmembrane helix</keyword>
<evidence type="ECO:0000256" key="9">
    <source>
        <dbReference type="ARBA" id="ARBA00023002"/>
    </source>
</evidence>
<dbReference type="GO" id="GO:0005506">
    <property type="term" value="F:iron ion binding"/>
    <property type="evidence" value="ECO:0007669"/>
    <property type="project" value="InterPro"/>
</dbReference>
<dbReference type="GO" id="GO:0016705">
    <property type="term" value="F:oxidoreductase activity, acting on paired donors, with incorporation or reduction of molecular oxygen"/>
    <property type="evidence" value="ECO:0007669"/>
    <property type="project" value="InterPro"/>
</dbReference>
<dbReference type="GO" id="GO:0020037">
    <property type="term" value="F:heme binding"/>
    <property type="evidence" value="ECO:0007669"/>
    <property type="project" value="InterPro"/>
</dbReference>
<keyword evidence="7 13" id="KW-0479">Metal-binding</keyword>
<proteinExistence type="inferred from homology"/>
<accession>A0A0C3PFV1</accession>
<comment type="pathway">
    <text evidence="3">Secondary metabolite biosynthesis.</text>
</comment>
<dbReference type="PANTHER" id="PTHR46300">
    <property type="entry name" value="P450, PUTATIVE (EUROFUNG)-RELATED-RELATED"/>
    <property type="match status" value="1"/>
</dbReference>
<dbReference type="GO" id="GO:0004497">
    <property type="term" value="F:monooxygenase activity"/>
    <property type="evidence" value="ECO:0007669"/>
    <property type="project" value="UniProtKB-KW"/>
</dbReference>
<evidence type="ECO:0000256" key="12">
    <source>
        <dbReference type="ARBA" id="ARBA00023136"/>
    </source>
</evidence>
<dbReference type="STRING" id="745531.A0A0C3PFV1"/>
<sequence>MIRDAPFVNSDLIHFKLFWSHVVVVNSAKVAKDLFEKRSNIYSDRERTVMVYELTGWHRNIAVMEYGDRWRMHRRNFHQYFRPDAIPNYHPRITVGVNRLLNSLLDTPESFSKHIRYMSGSTTLDIVYAIDPMPEHDPILEAAEEGVECLSEIVNAGSYLVDSVPILKYLPEWFPGAGFKRQAAHWKEKVDALHLRPFEVAKKNWDAGNAKPCITTTLLEGLDKAANKGEYEDMVINVSAMAFQAGTDTTVLSLTTFVLAMLMYPEVQVAARAELDRVVGQDRLPDMSDRDSCPYISAVAKEVLRWHPAVPLAVPHKTSTDDEYDGYFIPKGTIVIGNGWAILRDERRYAHPETFDPMRFLRADGTPDPTVPDPTEAFGFGRRICAGRHFAEHVLWLTVANVLAVFAVEEPLDAAGRSVKAREDYTTGMFSMPKDLKATFKPRSANAAKLIRSSLVEL</sequence>
<dbReference type="Gene3D" id="1.10.630.10">
    <property type="entry name" value="Cytochrome P450"/>
    <property type="match status" value="1"/>
</dbReference>
<evidence type="ECO:0000256" key="7">
    <source>
        <dbReference type="ARBA" id="ARBA00022723"/>
    </source>
</evidence>
<dbReference type="PANTHER" id="PTHR46300:SF7">
    <property type="entry name" value="P450, PUTATIVE (EUROFUNG)-RELATED"/>
    <property type="match status" value="1"/>
</dbReference>
<dbReference type="HOGENOM" id="CLU_001570_2_0_1"/>
<dbReference type="CDD" id="cd11065">
    <property type="entry name" value="CYP64-like"/>
    <property type="match status" value="1"/>
</dbReference>
<evidence type="ECO:0000313" key="16">
    <source>
        <dbReference type="Proteomes" id="UP000053257"/>
    </source>
</evidence>
<gene>
    <name evidence="15" type="ORF">PHLGIDRAFT_120630</name>
</gene>
<dbReference type="InterPro" id="IPR050364">
    <property type="entry name" value="Cytochrome_P450_fung"/>
</dbReference>
<dbReference type="SUPFAM" id="SSF48264">
    <property type="entry name" value="Cytochrome P450"/>
    <property type="match status" value="1"/>
</dbReference>
<evidence type="ECO:0000256" key="4">
    <source>
        <dbReference type="ARBA" id="ARBA00010617"/>
    </source>
</evidence>
<evidence type="ECO:0000256" key="14">
    <source>
        <dbReference type="RuleBase" id="RU000461"/>
    </source>
</evidence>
<organism evidence="15 16">
    <name type="scientific">Phlebiopsis gigantea (strain 11061_1 CR5-6)</name>
    <name type="common">White-rot fungus</name>
    <name type="synonym">Peniophora gigantea</name>
    <dbReference type="NCBI Taxonomy" id="745531"/>
    <lineage>
        <taxon>Eukaryota</taxon>
        <taxon>Fungi</taxon>
        <taxon>Dikarya</taxon>
        <taxon>Basidiomycota</taxon>
        <taxon>Agaricomycotina</taxon>
        <taxon>Agaricomycetes</taxon>
        <taxon>Polyporales</taxon>
        <taxon>Phanerochaetaceae</taxon>
        <taxon>Phlebiopsis</taxon>
    </lineage>
</organism>
<evidence type="ECO:0000256" key="2">
    <source>
        <dbReference type="ARBA" id="ARBA00004167"/>
    </source>
</evidence>
<evidence type="ECO:0000256" key="6">
    <source>
        <dbReference type="ARBA" id="ARBA00022692"/>
    </source>
</evidence>
<comment type="subcellular location">
    <subcellularLocation>
        <location evidence="2">Membrane</location>
        <topology evidence="2">Single-pass membrane protein</topology>
    </subcellularLocation>
</comment>
<dbReference type="EMBL" id="KN840571">
    <property type="protein sequence ID" value="KIP04523.1"/>
    <property type="molecule type" value="Genomic_DNA"/>
</dbReference>
<keyword evidence="11 14" id="KW-0503">Monooxygenase</keyword>
<dbReference type="Proteomes" id="UP000053257">
    <property type="component" value="Unassembled WGS sequence"/>
</dbReference>
<name>A0A0C3PFV1_PHLG1</name>
<keyword evidence="5 13" id="KW-0349">Heme</keyword>
<evidence type="ECO:0000256" key="11">
    <source>
        <dbReference type="ARBA" id="ARBA00023033"/>
    </source>
</evidence>
<dbReference type="Pfam" id="PF00067">
    <property type="entry name" value="p450"/>
    <property type="match status" value="1"/>
</dbReference>
<evidence type="ECO:0000256" key="10">
    <source>
        <dbReference type="ARBA" id="ARBA00023004"/>
    </source>
</evidence>
<dbReference type="InterPro" id="IPR001128">
    <property type="entry name" value="Cyt_P450"/>
</dbReference>
<evidence type="ECO:0008006" key="17">
    <source>
        <dbReference type="Google" id="ProtNLM"/>
    </source>
</evidence>
<dbReference type="InterPro" id="IPR036396">
    <property type="entry name" value="Cyt_P450_sf"/>
</dbReference>
<dbReference type="InterPro" id="IPR002401">
    <property type="entry name" value="Cyt_P450_E_grp-I"/>
</dbReference>
<dbReference type="InterPro" id="IPR017972">
    <property type="entry name" value="Cyt_P450_CS"/>
</dbReference>
<evidence type="ECO:0000256" key="3">
    <source>
        <dbReference type="ARBA" id="ARBA00005179"/>
    </source>
</evidence>
<dbReference type="AlphaFoldDB" id="A0A0C3PFV1"/>
<keyword evidence="9 14" id="KW-0560">Oxidoreductase</keyword>
<keyword evidence="16" id="KW-1185">Reference proteome</keyword>
<evidence type="ECO:0000256" key="8">
    <source>
        <dbReference type="ARBA" id="ARBA00022989"/>
    </source>
</evidence>
<keyword evidence="12" id="KW-0472">Membrane</keyword>
<evidence type="ECO:0000256" key="1">
    <source>
        <dbReference type="ARBA" id="ARBA00001971"/>
    </source>
</evidence>
<keyword evidence="10 13" id="KW-0408">Iron</keyword>
<feature type="binding site" description="axial binding residue" evidence="13">
    <location>
        <position position="385"/>
    </location>
    <ligand>
        <name>heme</name>
        <dbReference type="ChEBI" id="CHEBI:30413"/>
    </ligand>
    <ligandPart>
        <name>Fe</name>
        <dbReference type="ChEBI" id="CHEBI:18248"/>
    </ligandPart>
</feature>
<protein>
    <recommendedName>
        <fullName evidence="17">Cytochrome P450</fullName>
    </recommendedName>
</protein>
<dbReference type="PRINTS" id="PR00463">
    <property type="entry name" value="EP450I"/>
</dbReference>
<reference evidence="15 16" key="1">
    <citation type="journal article" date="2014" name="PLoS Genet.">
        <title>Analysis of the Phlebiopsis gigantea genome, transcriptome and secretome provides insight into its pioneer colonization strategies of wood.</title>
        <authorList>
            <person name="Hori C."/>
            <person name="Ishida T."/>
            <person name="Igarashi K."/>
            <person name="Samejima M."/>
            <person name="Suzuki H."/>
            <person name="Master E."/>
            <person name="Ferreira P."/>
            <person name="Ruiz-Duenas F.J."/>
            <person name="Held B."/>
            <person name="Canessa P."/>
            <person name="Larrondo L.F."/>
            <person name="Schmoll M."/>
            <person name="Druzhinina I.S."/>
            <person name="Kubicek C.P."/>
            <person name="Gaskell J.A."/>
            <person name="Kersten P."/>
            <person name="St John F."/>
            <person name="Glasner J."/>
            <person name="Sabat G."/>
            <person name="Splinter BonDurant S."/>
            <person name="Syed K."/>
            <person name="Yadav J."/>
            <person name="Mgbeahuruike A.C."/>
            <person name="Kovalchuk A."/>
            <person name="Asiegbu F.O."/>
            <person name="Lackner G."/>
            <person name="Hoffmeister D."/>
            <person name="Rencoret J."/>
            <person name="Gutierrez A."/>
            <person name="Sun H."/>
            <person name="Lindquist E."/>
            <person name="Barry K."/>
            <person name="Riley R."/>
            <person name="Grigoriev I.V."/>
            <person name="Henrissat B."/>
            <person name="Kues U."/>
            <person name="Berka R.M."/>
            <person name="Martinez A.T."/>
            <person name="Covert S.F."/>
            <person name="Blanchette R.A."/>
            <person name="Cullen D."/>
        </authorList>
    </citation>
    <scope>NUCLEOTIDE SEQUENCE [LARGE SCALE GENOMIC DNA]</scope>
    <source>
        <strain evidence="15 16">11061_1 CR5-6</strain>
    </source>
</reference>
<comment type="cofactor">
    <cofactor evidence="1 13">
        <name>heme</name>
        <dbReference type="ChEBI" id="CHEBI:30413"/>
    </cofactor>
</comment>
<evidence type="ECO:0000313" key="15">
    <source>
        <dbReference type="EMBL" id="KIP04523.1"/>
    </source>
</evidence>
<dbReference type="OrthoDB" id="2789670at2759"/>
<evidence type="ECO:0000256" key="13">
    <source>
        <dbReference type="PIRSR" id="PIRSR602401-1"/>
    </source>
</evidence>
<comment type="similarity">
    <text evidence="4 14">Belongs to the cytochrome P450 family.</text>
</comment>
<dbReference type="PRINTS" id="PR00385">
    <property type="entry name" value="P450"/>
</dbReference>
<evidence type="ECO:0000256" key="5">
    <source>
        <dbReference type="ARBA" id="ARBA00022617"/>
    </source>
</evidence>